<accession>A0A8S1WWF6</accession>
<organism evidence="1 2">
    <name type="scientific">Paramecium pentaurelia</name>
    <dbReference type="NCBI Taxonomy" id="43138"/>
    <lineage>
        <taxon>Eukaryota</taxon>
        <taxon>Sar</taxon>
        <taxon>Alveolata</taxon>
        <taxon>Ciliophora</taxon>
        <taxon>Intramacronucleata</taxon>
        <taxon>Oligohymenophorea</taxon>
        <taxon>Peniculida</taxon>
        <taxon>Parameciidae</taxon>
        <taxon>Paramecium</taxon>
    </lineage>
</organism>
<name>A0A8S1WWF6_9CILI</name>
<sequence length="61" mass="7340">MQSKSENFESIIKQNFNQLLDKYQFLIEYDYHMEDVVIEFPNPDSPKCEDLRILTQLEAIQ</sequence>
<proteinExistence type="predicted"/>
<dbReference type="EMBL" id="CAJJDO010000102">
    <property type="protein sequence ID" value="CAD8192499.1"/>
    <property type="molecule type" value="Genomic_DNA"/>
</dbReference>
<dbReference type="AlphaFoldDB" id="A0A8S1WWF6"/>
<dbReference type="Proteomes" id="UP000689195">
    <property type="component" value="Unassembled WGS sequence"/>
</dbReference>
<reference evidence="1" key="1">
    <citation type="submission" date="2021-01" db="EMBL/GenBank/DDBJ databases">
        <authorList>
            <consortium name="Genoscope - CEA"/>
            <person name="William W."/>
        </authorList>
    </citation>
    <scope>NUCLEOTIDE SEQUENCE</scope>
</reference>
<keyword evidence="2" id="KW-1185">Reference proteome</keyword>
<protein>
    <submittedName>
        <fullName evidence="1">Uncharacterized protein</fullName>
    </submittedName>
</protein>
<comment type="caution">
    <text evidence="1">The sequence shown here is derived from an EMBL/GenBank/DDBJ whole genome shotgun (WGS) entry which is preliminary data.</text>
</comment>
<gene>
    <name evidence="1" type="ORF">PPENT_87.1.T1020003</name>
</gene>
<evidence type="ECO:0000313" key="1">
    <source>
        <dbReference type="EMBL" id="CAD8192499.1"/>
    </source>
</evidence>
<evidence type="ECO:0000313" key="2">
    <source>
        <dbReference type="Proteomes" id="UP000689195"/>
    </source>
</evidence>